<evidence type="ECO:0000256" key="8">
    <source>
        <dbReference type="ARBA" id="ARBA00029814"/>
    </source>
</evidence>
<dbReference type="InterPro" id="IPR035959">
    <property type="entry name" value="RutC-like_sf"/>
</dbReference>
<dbReference type="GO" id="GO:0005524">
    <property type="term" value="F:ATP binding"/>
    <property type="evidence" value="ECO:0007669"/>
    <property type="project" value="UniProtKB-KW"/>
</dbReference>
<evidence type="ECO:0000259" key="14">
    <source>
        <dbReference type="Pfam" id="PF01902"/>
    </source>
</evidence>
<keyword evidence="7" id="KW-0067">ATP-binding</keyword>
<dbReference type="NCBIfam" id="TIGR00290">
    <property type="entry name" value="MJ0570_dom"/>
    <property type="match status" value="1"/>
</dbReference>
<comment type="similarity">
    <text evidence="2">Belongs to the Diphthine--ammonia ligase family.</text>
</comment>
<feature type="region of interest" description="Disordered" evidence="13">
    <location>
        <begin position="282"/>
        <end position="418"/>
    </location>
</feature>
<accession>A0A1Y1HZW1</accession>
<dbReference type="EC" id="6.3.1.14" evidence="3"/>
<evidence type="ECO:0000256" key="13">
    <source>
        <dbReference type="SAM" id="MobiDB-lite"/>
    </source>
</evidence>
<feature type="region of interest" description="Disordered" evidence="13">
    <location>
        <begin position="550"/>
        <end position="592"/>
    </location>
</feature>
<dbReference type="SUPFAM" id="SSF55298">
    <property type="entry name" value="YjgF-like"/>
    <property type="match status" value="2"/>
</dbReference>
<feature type="compositionally biased region" description="Basic and acidic residues" evidence="13">
    <location>
        <begin position="282"/>
        <end position="295"/>
    </location>
</feature>
<evidence type="ECO:0000256" key="10">
    <source>
        <dbReference type="ARBA" id="ARBA00031552"/>
    </source>
</evidence>
<dbReference type="FunFam" id="3.40.50.620:FF:000069">
    <property type="entry name" value="diphthine--ammonia ligase"/>
    <property type="match status" value="1"/>
</dbReference>
<dbReference type="Gene3D" id="3.90.1490.10">
    <property type="entry name" value="putative n-type atp pyrophosphatase, domain 2"/>
    <property type="match status" value="1"/>
</dbReference>
<dbReference type="GO" id="GO:0017178">
    <property type="term" value="F:diphthine-ammonia ligase activity"/>
    <property type="evidence" value="ECO:0000318"/>
    <property type="project" value="GO_Central"/>
</dbReference>
<dbReference type="Pfam" id="PF01902">
    <property type="entry name" value="Diphthami_syn_2"/>
    <property type="match status" value="1"/>
</dbReference>
<dbReference type="STRING" id="105231.A0A1Y1HZW1"/>
<dbReference type="InterPro" id="IPR030662">
    <property type="entry name" value="DPH6/MJ0570"/>
</dbReference>
<dbReference type="OrthoDB" id="2020474at2759"/>
<dbReference type="InterPro" id="IPR014729">
    <property type="entry name" value="Rossmann-like_a/b/a_fold"/>
</dbReference>
<dbReference type="CDD" id="cd00448">
    <property type="entry name" value="YjgF_YER057c_UK114_family"/>
    <property type="match status" value="1"/>
</dbReference>
<dbReference type="PANTHER" id="PTHR12196:SF2">
    <property type="entry name" value="DIPHTHINE--AMMONIA LIGASE"/>
    <property type="match status" value="1"/>
</dbReference>
<dbReference type="InterPro" id="IPR002761">
    <property type="entry name" value="Diphthami_syn_dom"/>
</dbReference>
<dbReference type="AlphaFoldDB" id="A0A1Y1HZW1"/>
<sequence>MKVVALVSGGKDSCYNMMLCEQHGHEIVALANLLPEDDATDELDSFMYQTVGHQLIAAYATCMGLPLFRRRIRGKSKSQGLQYSATEGDEVEDLQVLLAAVKEAIPDVQAVSSGAIASDYQRLRVENVCSRLGLISLAFMWRREQSGLLSDMVAAGVRAVLVKVAAMGLDPHKHLGRELGAMHPTLERLKTLYGCNLCGEGGEYETLTLDCPLFKHARIVLDETDVIIHSADAFAPVGILHTKKFHLEPKELAAVPVPEARHVSQKGGLVDTNARVERGGAEVIMVEDRAPRSSDEGSGTVSAASEADRKTEGREGVPNVERNEAVDSMEGGSEDDVTVGNVDPDGIFRIRCGHPIPISDGGPPAVPSTDGALSTGQDSTGGSSGGETGTLRASGSGPSSGSASNLREGVSPQQTEGAVRSLLTSAEAELAAQGMTWADVIYVYLFLADMAHFARANAAYKQVITEEKCACGRGVPSRSTVQVELPPGCAAKVEVLVAGVGKVVNGRAVRNESVGVQSGRTDGTGNALEEGKRNDVEAAVMATRGERGSTLADYAGGSAEKGEPRALGAAGGGREERQAGAGEAETREAGERYGCAGEERPWKKVLHVQSISSWAPSCIGPYSQATSYNGRLYMAGMLGLDPATMELVAGGAGAQMARALLSCEAVTQAMGTSARLKGETFTIFHDKKCSEDDLRAVEEELGIFMEGRPSARYIDNFNQTSPKQESEENPLAGSLQPSQRRDLREEVAREMQLELEADDVQSEDAANGVSALEIASEASRHGPCVKYERVPGLPKGALVEVVMVCRVDSM</sequence>
<dbReference type="InterPro" id="IPR006175">
    <property type="entry name" value="YjgF/YER057c/UK114"/>
</dbReference>
<evidence type="ECO:0000256" key="9">
    <source>
        <dbReference type="ARBA" id="ARBA00031202"/>
    </source>
</evidence>
<name>A0A1Y1HZW1_KLENI</name>
<dbReference type="Gene3D" id="3.30.1330.40">
    <property type="entry name" value="RutC-like"/>
    <property type="match status" value="2"/>
</dbReference>
<dbReference type="CDD" id="cd01994">
    <property type="entry name" value="AANH_PF0828-like"/>
    <property type="match status" value="1"/>
</dbReference>
<dbReference type="Pfam" id="PF01042">
    <property type="entry name" value="Ribonuc_L-PSP"/>
    <property type="match status" value="2"/>
</dbReference>
<evidence type="ECO:0000256" key="4">
    <source>
        <dbReference type="ARBA" id="ARBA00018426"/>
    </source>
</evidence>
<evidence type="ECO:0000313" key="15">
    <source>
        <dbReference type="EMBL" id="GAQ84195.1"/>
    </source>
</evidence>
<feature type="compositionally biased region" description="Basic and acidic residues" evidence="13">
    <location>
        <begin position="573"/>
        <end position="592"/>
    </location>
</feature>
<keyword evidence="5" id="KW-0436">Ligase</keyword>
<comment type="catalytic activity">
    <reaction evidence="12">
        <text>diphthine-[translation elongation factor 2] + NH4(+) + ATP = diphthamide-[translation elongation factor 2] + AMP + diphosphate + H(+)</text>
        <dbReference type="Rhea" id="RHEA:19753"/>
        <dbReference type="Rhea" id="RHEA-COMP:10172"/>
        <dbReference type="Rhea" id="RHEA-COMP:10174"/>
        <dbReference type="ChEBI" id="CHEBI:15378"/>
        <dbReference type="ChEBI" id="CHEBI:16692"/>
        <dbReference type="ChEBI" id="CHEBI:28938"/>
        <dbReference type="ChEBI" id="CHEBI:30616"/>
        <dbReference type="ChEBI" id="CHEBI:33019"/>
        <dbReference type="ChEBI" id="CHEBI:82696"/>
        <dbReference type="ChEBI" id="CHEBI:456215"/>
        <dbReference type="EC" id="6.3.1.14"/>
    </reaction>
</comment>
<protein>
    <recommendedName>
        <fullName evidence="4">Diphthine--ammonia ligase</fullName>
        <ecNumber evidence="3">6.3.1.14</ecNumber>
    </recommendedName>
    <alternativeName>
        <fullName evidence="9">ATP-binding domain-containing protein 4</fullName>
    </alternativeName>
    <alternativeName>
        <fullName evidence="8">Diphthamide synthase</fullName>
    </alternativeName>
    <alternativeName>
        <fullName evidence="10">Diphthamide synthetase</fullName>
    </alternativeName>
    <alternativeName>
        <fullName evidence="11">Protein DPH6 homolog</fullName>
    </alternativeName>
</protein>
<evidence type="ECO:0000256" key="6">
    <source>
        <dbReference type="ARBA" id="ARBA00022741"/>
    </source>
</evidence>
<feature type="region of interest" description="Disordered" evidence="13">
    <location>
        <begin position="720"/>
        <end position="742"/>
    </location>
</feature>
<dbReference type="EMBL" id="DF237129">
    <property type="protein sequence ID" value="GAQ84195.1"/>
    <property type="molecule type" value="Genomic_DNA"/>
</dbReference>
<evidence type="ECO:0000256" key="12">
    <source>
        <dbReference type="ARBA" id="ARBA00048108"/>
    </source>
</evidence>
<dbReference type="Gene3D" id="3.40.50.620">
    <property type="entry name" value="HUPs"/>
    <property type="match status" value="1"/>
</dbReference>
<dbReference type="GO" id="GO:0017183">
    <property type="term" value="P:protein histidyl modification to diphthamide"/>
    <property type="evidence" value="ECO:0000318"/>
    <property type="project" value="GO_Central"/>
</dbReference>
<feature type="compositionally biased region" description="Basic and acidic residues" evidence="13">
    <location>
        <begin position="306"/>
        <end position="325"/>
    </location>
</feature>
<evidence type="ECO:0000256" key="2">
    <source>
        <dbReference type="ARBA" id="ARBA00008496"/>
    </source>
</evidence>
<keyword evidence="6" id="KW-0547">Nucleotide-binding</keyword>
<evidence type="ECO:0000256" key="11">
    <source>
        <dbReference type="ARBA" id="ARBA00032849"/>
    </source>
</evidence>
<organism evidence="15 16">
    <name type="scientific">Klebsormidium nitens</name>
    <name type="common">Green alga</name>
    <name type="synonym">Ulothrix nitens</name>
    <dbReference type="NCBI Taxonomy" id="105231"/>
    <lineage>
        <taxon>Eukaryota</taxon>
        <taxon>Viridiplantae</taxon>
        <taxon>Streptophyta</taxon>
        <taxon>Klebsormidiophyceae</taxon>
        <taxon>Klebsormidiales</taxon>
        <taxon>Klebsormidiaceae</taxon>
        <taxon>Klebsormidium</taxon>
    </lineage>
</organism>
<keyword evidence="16" id="KW-1185">Reference proteome</keyword>
<proteinExistence type="inferred from homology"/>
<evidence type="ECO:0000256" key="1">
    <source>
        <dbReference type="ARBA" id="ARBA00005156"/>
    </source>
</evidence>
<evidence type="ECO:0000256" key="7">
    <source>
        <dbReference type="ARBA" id="ARBA00022840"/>
    </source>
</evidence>
<comment type="pathway">
    <text evidence="1">Protein modification; peptidyl-diphthamide biosynthesis.</text>
</comment>
<dbReference type="Proteomes" id="UP000054558">
    <property type="component" value="Unassembled WGS sequence"/>
</dbReference>
<gene>
    <name evidence="15" type="ORF">KFL_001800030</name>
</gene>
<evidence type="ECO:0000256" key="3">
    <source>
        <dbReference type="ARBA" id="ARBA00012089"/>
    </source>
</evidence>
<evidence type="ECO:0000313" key="16">
    <source>
        <dbReference type="Proteomes" id="UP000054558"/>
    </source>
</evidence>
<dbReference type="SUPFAM" id="SSF52402">
    <property type="entry name" value="Adenine nucleotide alpha hydrolases-like"/>
    <property type="match status" value="1"/>
</dbReference>
<feature type="domain" description="Diphthamide synthase" evidence="14">
    <location>
        <begin position="1"/>
        <end position="231"/>
    </location>
</feature>
<dbReference type="OMA" id="THEMYHE"/>
<dbReference type="PANTHER" id="PTHR12196">
    <property type="entry name" value="DOMAIN OF UNKNOWN FUNCTION 71 DUF71 -CONTAINING PROTEIN"/>
    <property type="match status" value="1"/>
</dbReference>
<dbReference type="FunFam" id="3.90.1490.10:FF:000001">
    <property type="entry name" value="Diphthine--ammonia ligase"/>
    <property type="match status" value="1"/>
</dbReference>
<evidence type="ECO:0000256" key="5">
    <source>
        <dbReference type="ARBA" id="ARBA00022598"/>
    </source>
</evidence>
<feature type="compositionally biased region" description="Low complexity" evidence="13">
    <location>
        <begin position="389"/>
        <end position="404"/>
    </location>
</feature>
<reference evidence="15 16" key="1">
    <citation type="journal article" date="2014" name="Nat. Commun.">
        <title>Klebsormidium flaccidum genome reveals primary factors for plant terrestrial adaptation.</title>
        <authorList>
            <person name="Hori K."/>
            <person name="Maruyama F."/>
            <person name="Fujisawa T."/>
            <person name="Togashi T."/>
            <person name="Yamamoto N."/>
            <person name="Seo M."/>
            <person name="Sato S."/>
            <person name="Yamada T."/>
            <person name="Mori H."/>
            <person name="Tajima N."/>
            <person name="Moriyama T."/>
            <person name="Ikeuchi M."/>
            <person name="Watanabe M."/>
            <person name="Wada H."/>
            <person name="Kobayashi K."/>
            <person name="Saito M."/>
            <person name="Masuda T."/>
            <person name="Sasaki-Sekimoto Y."/>
            <person name="Mashiguchi K."/>
            <person name="Awai K."/>
            <person name="Shimojima M."/>
            <person name="Masuda S."/>
            <person name="Iwai M."/>
            <person name="Nobusawa T."/>
            <person name="Narise T."/>
            <person name="Kondo S."/>
            <person name="Saito H."/>
            <person name="Sato R."/>
            <person name="Murakawa M."/>
            <person name="Ihara Y."/>
            <person name="Oshima-Yamada Y."/>
            <person name="Ohtaka K."/>
            <person name="Satoh M."/>
            <person name="Sonobe K."/>
            <person name="Ishii M."/>
            <person name="Ohtani R."/>
            <person name="Kanamori-Sato M."/>
            <person name="Honoki R."/>
            <person name="Miyazaki D."/>
            <person name="Mochizuki H."/>
            <person name="Umetsu J."/>
            <person name="Higashi K."/>
            <person name="Shibata D."/>
            <person name="Kamiya Y."/>
            <person name="Sato N."/>
            <person name="Nakamura Y."/>
            <person name="Tabata S."/>
            <person name="Ida S."/>
            <person name="Kurokawa K."/>
            <person name="Ohta H."/>
        </authorList>
    </citation>
    <scope>NUCLEOTIDE SEQUENCE [LARGE SCALE GENOMIC DNA]</scope>
    <source>
        <strain evidence="15 16">NIES-2285</strain>
    </source>
</reference>